<dbReference type="EMBL" id="ML986674">
    <property type="protein sequence ID" value="KAF2260754.1"/>
    <property type="molecule type" value="Genomic_DNA"/>
</dbReference>
<dbReference type="InterPro" id="IPR010347">
    <property type="entry name" value="Tdp1"/>
</dbReference>
<evidence type="ECO:0000256" key="11">
    <source>
        <dbReference type="PIRSR" id="PIRSR610347-3"/>
    </source>
</evidence>
<evidence type="ECO:0000256" key="4">
    <source>
        <dbReference type="ARBA" id="ARBA00022763"/>
    </source>
</evidence>
<dbReference type="SUPFAM" id="SSF56024">
    <property type="entry name" value="Phospholipase D/nuclease"/>
    <property type="match status" value="2"/>
</dbReference>
<feature type="binding site" evidence="10">
    <location>
        <position position="484"/>
    </location>
    <ligand>
        <name>substrate</name>
    </ligand>
</feature>
<dbReference type="Pfam" id="PF06087">
    <property type="entry name" value="Tyr-DNA_phospho"/>
    <property type="match status" value="1"/>
</dbReference>
<evidence type="ECO:0000313" key="13">
    <source>
        <dbReference type="EMBL" id="KAF2260754.1"/>
    </source>
</evidence>
<evidence type="ECO:0000256" key="10">
    <source>
        <dbReference type="PIRSR" id="PIRSR610347-2"/>
    </source>
</evidence>
<dbReference type="GO" id="GO:0004527">
    <property type="term" value="F:exonuclease activity"/>
    <property type="evidence" value="ECO:0007669"/>
    <property type="project" value="UniProtKB-KW"/>
</dbReference>
<evidence type="ECO:0000256" key="5">
    <source>
        <dbReference type="ARBA" id="ARBA00022801"/>
    </source>
</evidence>
<dbReference type="PANTHER" id="PTHR12415:SF0">
    <property type="entry name" value="TYROSYL-DNA PHOSPHODIESTERASE 1"/>
    <property type="match status" value="1"/>
</dbReference>
<evidence type="ECO:0000256" key="1">
    <source>
        <dbReference type="ARBA" id="ARBA00004123"/>
    </source>
</evidence>
<sequence length="621" mass="70017">MVGGSPPNKRQKVAPDQATSAITDNAIAELSVLAHQKTIPKGLSRPISPPASRRARSVTPSPSISRARASKVASLANEDGERDDGSQKYLPSPIQLTRIKNLSPTANVDTVGLGDILGDPMIRECWNFNFLFDLDFVLGKFDQDVRKLIKLRIVHGFWRRDDERRKNLQEAVDRYTEEGYSNIGLISAYMPDPFGTHHSKMLILLRHDEQAQVVIHTANMISRDWGNMTQAVWRSPFLPLENQTTTRLRSQVEPQIHPIGSGNRFKTDLLQYLNAYGSRLKDLTKELVKYDFSSIRAAFVASAPTRQKSRDAKPAKQTSWGWLGLREILSSIPIAQIEENKSASNIVIQISSIATLGQTPAWLHHFQSVLSHSSSPTSSPPNPHIIFQKPETRVKSKSPDPSFNIIFPTPHEIRTSLDGYASGFSIHTKISSPAQQRQLQYLYPLLCHWSHTFPRTLTADPAKNPQPSTQQRNAHRGPAAPHIKTYIRFANSTHSRIDWALITSANLSKQAWGETENKKGEVWIQSWECGVVVWPALFREADEGVVMVPVFGRDAPGEEDRVEFREESKEKKVWERGVDKLVGLRMPYDLPLSPYREGEVPWCASLVHEEPDWRGLSWEGY</sequence>
<dbReference type="Gene3D" id="3.30.870.10">
    <property type="entry name" value="Endonuclease Chain A"/>
    <property type="match status" value="2"/>
</dbReference>
<protein>
    <submittedName>
        <fullName evidence="13">Phospholipase D/nuclease</fullName>
    </submittedName>
</protein>
<keyword evidence="6" id="KW-0269">Exonuclease</keyword>
<name>A0A9P4K0Q8_9PLEO</name>
<evidence type="ECO:0000256" key="12">
    <source>
        <dbReference type="SAM" id="MobiDB-lite"/>
    </source>
</evidence>
<feature type="compositionally biased region" description="Low complexity" evidence="12">
    <location>
        <begin position="44"/>
        <end position="63"/>
    </location>
</feature>
<keyword evidence="5" id="KW-0378">Hydrolase</keyword>
<feature type="active site" description="Nucleophile" evidence="9">
    <location>
        <position position="198"/>
    </location>
</feature>
<dbReference type="GO" id="GO:0003697">
    <property type="term" value="F:single-stranded DNA binding"/>
    <property type="evidence" value="ECO:0007669"/>
    <property type="project" value="TreeGrafter"/>
</dbReference>
<evidence type="ECO:0000256" key="8">
    <source>
        <dbReference type="ARBA" id="ARBA00023242"/>
    </source>
</evidence>
<dbReference type="Proteomes" id="UP000800093">
    <property type="component" value="Unassembled WGS sequence"/>
</dbReference>
<keyword evidence="7" id="KW-0234">DNA repair</keyword>
<comment type="caution">
    <text evidence="13">The sequence shown here is derived from an EMBL/GenBank/DDBJ whole genome shotgun (WGS) entry which is preliminary data.</text>
</comment>
<keyword evidence="8" id="KW-0539">Nucleus</keyword>
<reference evidence="14" key="1">
    <citation type="journal article" date="2020" name="Stud. Mycol.">
        <title>101 Dothideomycetes genomes: A test case for predicting lifestyles and emergence of pathogens.</title>
        <authorList>
            <person name="Haridas S."/>
            <person name="Albert R."/>
            <person name="Binder M."/>
            <person name="Bloem J."/>
            <person name="LaButti K."/>
            <person name="Salamov A."/>
            <person name="Andreopoulos B."/>
            <person name="Baker S."/>
            <person name="Barry K."/>
            <person name="Bills G."/>
            <person name="Bluhm B."/>
            <person name="Cannon C."/>
            <person name="Castanera R."/>
            <person name="Culley D."/>
            <person name="Daum C."/>
            <person name="Ezra D."/>
            <person name="Gonzalez J."/>
            <person name="Henrissat B."/>
            <person name="Kuo A."/>
            <person name="Liang C."/>
            <person name="Lipzen A."/>
            <person name="Lutzoni F."/>
            <person name="Magnuson J."/>
            <person name="Mondo S."/>
            <person name="Nolan M."/>
            <person name="Ohm R."/>
            <person name="Pangilinan J."/>
            <person name="Park H.-J."/>
            <person name="Ramirez L."/>
            <person name="Alfaro M."/>
            <person name="Sun H."/>
            <person name="Tritt A."/>
            <person name="Yoshinaga Y."/>
            <person name="Zwiers L.-H."/>
            <person name="Turgeon B."/>
            <person name="Goodwin S."/>
            <person name="Spatafora J."/>
            <person name="Crous P."/>
            <person name="Grigoriev I."/>
        </authorList>
    </citation>
    <scope>NUCLEOTIDE SEQUENCE [LARGE SCALE GENOMIC DNA]</scope>
    <source>
        <strain evidence="14">CBS 304.66</strain>
    </source>
</reference>
<evidence type="ECO:0000256" key="9">
    <source>
        <dbReference type="PIRSR" id="PIRSR610347-1"/>
    </source>
</evidence>
<evidence type="ECO:0000256" key="2">
    <source>
        <dbReference type="ARBA" id="ARBA00010205"/>
    </source>
</evidence>
<dbReference type="PANTHER" id="PTHR12415">
    <property type="entry name" value="TYROSYL-DNA PHOSPHODIESTERASE 1"/>
    <property type="match status" value="1"/>
</dbReference>
<dbReference type="GO" id="GO:0005634">
    <property type="term" value="C:nucleus"/>
    <property type="evidence" value="ECO:0007669"/>
    <property type="project" value="UniProtKB-SubCell"/>
</dbReference>
<organism evidence="13 14">
    <name type="scientific">Lojkania enalia</name>
    <dbReference type="NCBI Taxonomy" id="147567"/>
    <lineage>
        <taxon>Eukaryota</taxon>
        <taxon>Fungi</taxon>
        <taxon>Dikarya</taxon>
        <taxon>Ascomycota</taxon>
        <taxon>Pezizomycotina</taxon>
        <taxon>Dothideomycetes</taxon>
        <taxon>Pleosporomycetidae</taxon>
        <taxon>Pleosporales</taxon>
        <taxon>Pleosporales incertae sedis</taxon>
        <taxon>Lojkania</taxon>
    </lineage>
</organism>
<comment type="similarity">
    <text evidence="2">Belongs to the tyrosyl-DNA phosphodiesterase family.</text>
</comment>
<evidence type="ECO:0000256" key="7">
    <source>
        <dbReference type="ARBA" id="ARBA00023204"/>
    </source>
</evidence>
<evidence type="ECO:0000256" key="3">
    <source>
        <dbReference type="ARBA" id="ARBA00022722"/>
    </source>
</evidence>
<dbReference type="GO" id="GO:0017005">
    <property type="term" value="F:3'-tyrosyl-DNA phosphodiesterase activity"/>
    <property type="evidence" value="ECO:0007669"/>
    <property type="project" value="TreeGrafter"/>
</dbReference>
<dbReference type="CDD" id="cd09123">
    <property type="entry name" value="PLDc_Tdp1_2"/>
    <property type="match status" value="1"/>
</dbReference>
<dbReference type="GO" id="GO:0003690">
    <property type="term" value="F:double-stranded DNA binding"/>
    <property type="evidence" value="ECO:0007669"/>
    <property type="project" value="TreeGrafter"/>
</dbReference>
<feature type="region of interest" description="Disordered" evidence="12">
    <location>
        <begin position="38"/>
        <end position="89"/>
    </location>
</feature>
<dbReference type="FunFam" id="3.30.870.10:FF:000038">
    <property type="entry name" value="Probable tyrosyl-DNA phosphodiesterase"/>
    <property type="match status" value="1"/>
</dbReference>
<feature type="region of interest" description="Disordered" evidence="12">
    <location>
        <begin position="1"/>
        <end position="20"/>
    </location>
</feature>
<proteinExistence type="inferred from homology"/>
<feature type="site" description="Interaction with DNA" evidence="11">
    <location>
        <position position="508"/>
    </location>
</feature>
<feature type="active site" description="Proton donor/acceptor" evidence="9">
    <location>
        <position position="482"/>
    </location>
</feature>
<keyword evidence="3" id="KW-0540">Nuclease</keyword>
<gene>
    <name evidence="13" type="ORF">CC78DRAFT_571049</name>
</gene>
<evidence type="ECO:0000256" key="6">
    <source>
        <dbReference type="ARBA" id="ARBA00022839"/>
    </source>
</evidence>
<dbReference type="AlphaFoldDB" id="A0A9P4K0Q8"/>
<dbReference type="GO" id="GO:0006281">
    <property type="term" value="P:DNA repair"/>
    <property type="evidence" value="ECO:0007669"/>
    <property type="project" value="UniProtKB-KW"/>
</dbReference>
<keyword evidence="14" id="KW-1185">Reference proteome</keyword>
<accession>A0A9P4K0Q8</accession>
<dbReference type="OrthoDB" id="47785at2759"/>
<feature type="binding site" evidence="10">
    <location>
        <position position="200"/>
    </location>
    <ligand>
        <name>substrate</name>
    </ligand>
</feature>
<comment type="subcellular location">
    <subcellularLocation>
        <location evidence="1">Nucleus</location>
    </subcellularLocation>
</comment>
<evidence type="ECO:0000313" key="14">
    <source>
        <dbReference type="Proteomes" id="UP000800093"/>
    </source>
</evidence>
<keyword evidence="4" id="KW-0227">DNA damage</keyword>
<feature type="region of interest" description="Disordered" evidence="12">
    <location>
        <begin position="457"/>
        <end position="479"/>
    </location>
</feature>